<sequence>MINTAERALNLALKDSDYAEVYIEREKSIDVDIQRNEISFAKEEITYGLSVRVILRGKMGFSYTTNIDKIDETAKNAIFNAKSNIEDEYFDFAHESKYSQVKGTYDKKNEAMDIESSIDFAKTMIDTVEEEKCGPTSGGFSAGKTESVILNSNGVNREEIGTSFSGFIAVNAEKDGEISTAYEGDSSRLFDINPEWIADNACDIAKNSLNGKPVETKDMDVILDYRASAGLLGTFVGAFNADNVQRGRSVFADKIGNEVVSPSLSIYDDGTLEGGLASSISDGEGTPTQKTAVIQDGILKSFIYDIYTSKKGNTESTGNGMRSSFADMPSVGLSNFVLEFKDTLEIEDIKEGILVTDVLGAHTANPISGDFSVEANNAFKIENGEISYPVKKAMLSGNIFDVMKNAASGSKEIRQRGPFVIPRILAPNLRVVG</sequence>
<evidence type="ECO:0000313" key="5">
    <source>
        <dbReference type="Proteomes" id="UP000217784"/>
    </source>
</evidence>
<evidence type="ECO:0000259" key="3">
    <source>
        <dbReference type="Pfam" id="PF19290"/>
    </source>
</evidence>
<organism evidence="4 5">
    <name type="scientific">Methanobacterium bryantii</name>
    <dbReference type="NCBI Taxonomy" id="2161"/>
    <lineage>
        <taxon>Archaea</taxon>
        <taxon>Methanobacteriati</taxon>
        <taxon>Methanobacteriota</taxon>
        <taxon>Methanomada group</taxon>
        <taxon>Methanobacteria</taxon>
        <taxon>Methanobacteriales</taxon>
        <taxon>Methanobacteriaceae</taxon>
        <taxon>Methanobacterium</taxon>
    </lineage>
</organism>
<dbReference type="GO" id="GO:0008237">
    <property type="term" value="F:metallopeptidase activity"/>
    <property type="evidence" value="ECO:0007669"/>
    <property type="project" value="InterPro"/>
</dbReference>
<dbReference type="Pfam" id="PF19290">
    <property type="entry name" value="PmbA_TldD_2nd"/>
    <property type="match status" value="1"/>
</dbReference>
<proteinExistence type="predicted"/>
<accession>A0A2A2H4P3</accession>
<evidence type="ECO:0000259" key="2">
    <source>
        <dbReference type="Pfam" id="PF19289"/>
    </source>
</evidence>
<dbReference type="Pfam" id="PF19289">
    <property type="entry name" value="PmbA_TldD_3rd"/>
    <property type="match status" value="1"/>
</dbReference>
<name>A0A2A2H4P3_METBR</name>
<dbReference type="SUPFAM" id="SSF111283">
    <property type="entry name" value="Putative modulator of DNA gyrase, PmbA/TldD"/>
    <property type="match status" value="1"/>
</dbReference>
<gene>
    <name evidence="4" type="ORF">ASJ80_05800</name>
</gene>
<comment type="caution">
    <text evidence="4">The sequence shown here is derived from an EMBL/GenBank/DDBJ whole genome shotgun (WGS) entry which is preliminary data.</text>
</comment>
<keyword evidence="5" id="KW-1185">Reference proteome</keyword>
<dbReference type="RefSeq" id="WP_069584469.1">
    <property type="nucleotide sequence ID" value="NZ_LMVM01000023.1"/>
</dbReference>
<dbReference type="OrthoDB" id="84520at2157"/>
<dbReference type="Pfam" id="PF01523">
    <property type="entry name" value="PmbA_TldD_1st"/>
    <property type="match status" value="1"/>
</dbReference>
<dbReference type="InterPro" id="IPR036059">
    <property type="entry name" value="TldD/PmbA_sf"/>
</dbReference>
<protein>
    <submittedName>
        <fullName evidence="4">Peptidase</fullName>
    </submittedName>
</protein>
<dbReference type="InterPro" id="IPR002510">
    <property type="entry name" value="Metalloprtase-TldD/E_N"/>
</dbReference>
<dbReference type="PANTHER" id="PTHR43421">
    <property type="entry name" value="METALLOPROTEASE PMBA"/>
    <property type="match status" value="1"/>
</dbReference>
<dbReference type="EMBL" id="LMVM01000023">
    <property type="protein sequence ID" value="PAV04358.1"/>
    <property type="molecule type" value="Genomic_DNA"/>
</dbReference>
<dbReference type="Proteomes" id="UP000217784">
    <property type="component" value="Unassembled WGS sequence"/>
</dbReference>
<dbReference type="GO" id="GO:0006508">
    <property type="term" value="P:proteolysis"/>
    <property type="evidence" value="ECO:0007669"/>
    <property type="project" value="InterPro"/>
</dbReference>
<dbReference type="InterPro" id="IPR045569">
    <property type="entry name" value="Metalloprtase-TldD/E_C"/>
</dbReference>
<reference evidence="4 5" key="1">
    <citation type="journal article" date="2017" name="BMC Genomics">
        <title>Genomic analysis of methanogenic archaea reveals a shift towards energy conservation.</title>
        <authorList>
            <person name="Gilmore S.P."/>
            <person name="Henske J.K."/>
            <person name="Sexton J.A."/>
            <person name="Solomon K.V."/>
            <person name="Seppala S."/>
            <person name="Yoo J.I."/>
            <person name="Huyett L.M."/>
            <person name="Pressman A."/>
            <person name="Cogan J.Z."/>
            <person name="Kivenson V."/>
            <person name="Peng X."/>
            <person name="Tan Y."/>
            <person name="Valentine D.L."/>
            <person name="O'Malley M.A."/>
        </authorList>
    </citation>
    <scope>NUCLEOTIDE SEQUENCE [LARGE SCALE GENOMIC DNA]</scope>
    <source>
        <strain evidence="4 5">M.o.H.</strain>
    </source>
</reference>
<dbReference type="PANTHER" id="PTHR43421:SF1">
    <property type="entry name" value="METALLOPROTEASE PMBA"/>
    <property type="match status" value="1"/>
</dbReference>
<evidence type="ECO:0000313" key="4">
    <source>
        <dbReference type="EMBL" id="PAV04358.1"/>
    </source>
</evidence>
<dbReference type="InterPro" id="IPR035068">
    <property type="entry name" value="TldD/PmbA_N"/>
</dbReference>
<feature type="domain" description="Metalloprotease TldD/E N-terminal" evidence="1">
    <location>
        <begin position="19"/>
        <end position="81"/>
    </location>
</feature>
<dbReference type="GO" id="GO:0005829">
    <property type="term" value="C:cytosol"/>
    <property type="evidence" value="ECO:0007669"/>
    <property type="project" value="TreeGrafter"/>
</dbReference>
<feature type="domain" description="Metalloprotease TldD/E C-terminal" evidence="2">
    <location>
        <begin position="216"/>
        <end position="433"/>
    </location>
</feature>
<dbReference type="InterPro" id="IPR047657">
    <property type="entry name" value="PmbA"/>
</dbReference>
<feature type="domain" description="Metalloprotease TldD/E central" evidence="3">
    <location>
        <begin position="109"/>
        <end position="209"/>
    </location>
</feature>
<dbReference type="Gene3D" id="3.30.2290.10">
    <property type="entry name" value="PmbA/TldD superfamily"/>
    <property type="match status" value="1"/>
</dbReference>
<evidence type="ECO:0000259" key="1">
    <source>
        <dbReference type="Pfam" id="PF01523"/>
    </source>
</evidence>
<dbReference type="AlphaFoldDB" id="A0A2A2H4P3"/>
<dbReference type="InterPro" id="IPR045570">
    <property type="entry name" value="Metalloprtase-TldD/E_cen_dom"/>
</dbReference>